<dbReference type="PANTHER" id="PTHR47027">
    <property type="entry name" value="REVERSE TRANSCRIPTASE DOMAIN-CONTAINING PROTEIN"/>
    <property type="match status" value="1"/>
</dbReference>
<evidence type="ECO:0000259" key="1">
    <source>
        <dbReference type="PROSITE" id="PS50878"/>
    </source>
</evidence>
<dbReference type="GO" id="GO:0003964">
    <property type="term" value="F:RNA-directed DNA polymerase activity"/>
    <property type="evidence" value="ECO:0007669"/>
    <property type="project" value="UniProtKB-KW"/>
</dbReference>
<evidence type="ECO:0000313" key="3">
    <source>
        <dbReference type="EnsemblMetazoa" id="ISCW012926-PA"/>
    </source>
</evidence>
<organism>
    <name type="scientific">Ixodes scapularis</name>
    <name type="common">Black-legged tick</name>
    <name type="synonym">Deer tick</name>
    <dbReference type="NCBI Taxonomy" id="6945"/>
    <lineage>
        <taxon>Eukaryota</taxon>
        <taxon>Metazoa</taxon>
        <taxon>Ecdysozoa</taxon>
        <taxon>Arthropoda</taxon>
        <taxon>Chelicerata</taxon>
        <taxon>Arachnida</taxon>
        <taxon>Acari</taxon>
        <taxon>Parasitiformes</taxon>
        <taxon>Ixodida</taxon>
        <taxon>Ixodoidea</taxon>
        <taxon>Ixodidae</taxon>
        <taxon>Ixodinae</taxon>
        <taxon>Ixodes</taxon>
    </lineage>
</organism>
<protein>
    <submittedName>
        <fullName evidence="2 3">Reverse transcriptase, putative</fullName>
    </submittedName>
</protein>
<keyword evidence="2" id="KW-0695">RNA-directed DNA polymerase</keyword>
<dbReference type="OrthoDB" id="6510848at2759"/>
<dbReference type="VEuPathDB" id="VectorBase:ISCI012926"/>
<feature type="non-terminal residue" evidence="2">
    <location>
        <position position="155"/>
    </location>
</feature>
<keyword evidence="2" id="KW-0808">Transferase</keyword>
<dbReference type="VEuPathDB" id="VectorBase:ISCP_035179"/>
<feature type="domain" description="Reverse transcriptase" evidence="1">
    <location>
        <begin position="1"/>
        <end position="155"/>
    </location>
</feature>
<dbReference type="HOGENOM" id="CLU_1699888_0_0_1"/>
<evidence type="ECO:0000313" key="4">
    <source>
        <dbReference type="Proteomes" id="UP000001555"/>
    </source>
</evidence>
<dbReference type="EMBL" id="DS924885">
    <property type="protein sequence ID" value="EEC17548.1"/>
    <property type="molecule type" value="Genomic_DNA"/>
</dbReference>
<proteinExistence type="predicted"/>
<name>B7QFC6_IXOSC</name>
<feature type="non-terminal residue" evidence="2">
    <location>
        <position position="1"/>
    </location>
</feature>
<dbReference type="PANTHER" id="PTHR47027:SF20">
    <property type="entry name" value="REVERSE TRANSCRIPTASE-LIKE PROTEIN WITH RNA-DIRECTED DNA POLYMERASE DOMAIN"/>
    <property type="match status" value="1"/>
</dbReference>
<reference evidence="3" key="2">
    <citation type="submission" date="2020-05" db="UniProtKB">
        <authorList>
            <consortium name="EnsemblMetazoa"/>
        </authorList>
    </citation>
    <scope>IDENTIFICATION</scope>
    <source>
        <strain evidence="3">wikel</strain>
    </source>
</reference>
<accession>B7QFC6</accession>
<dbReference type="Proteomes" id="UP000001555">
    <property type="component" value="Unassembled WGS sequence"/>
</dbReference>
<sequence length="155" mass="17077">IPRLFGHFQGVRLCGPFAAMDGIGGVVNTCGRLGTTPRDIQRQQRCGSVGAEFTDPIKSTRGLRQGCPLSPLLFILYIARLETALEDSRLGFKMCYGEEGRQVAQRIPALIYVDDVVLMAGFLEELQKSLDTRREEGTTLGLTFNLRKSAVREVG</sequence>
<evidence type="ECO:0000313" key="2">
    <source>
        <dbReference type="EMBL" id="EEC17548.1"/>
    </source>
</evidence>
<reference evidence="2 4" key="1">
    <citation type="submission" date="2008-03" db="EMBL/GenBank/DDBJ databases">
        <title>Annotation of Ixodes scapularis.</title>
        <authorList>
            <consortium name="Ixodes scapularis Genome Project Consortium"/>
            <person name="Caler E."/>
            <person name="Hannick L.I."/>
            <person name="Bidwell S."/>
            <person name="Joardar V."/>
            <person name="Thiagarajan M."/>
            <person name="Amedeo P."/>
            <person name="Galinsky K.J."/>
            <person name="Schobel S."/>
            <person name="Inman J."/>
            <person name="Hostetler J."/>
            <person name="Miller J."/>
            <person name="Hammond M."/>
            <person name="Megy K."/>
            <person name="Lawson D."/>
            <person name="Kodira C."/>
            <person name="Sutton G."/>
            <person name="Meyer J."/>
            <person name="Hill C.A."/>
            <person name="Birren B."/>
            <person name="Nene V."/>
            <person name="Collins F."/>
            <person name="Alarcon-Chaidez F."/>
            <person name="Wikel S."/>
            <person name="Strausberg R."/>
        </authorList>
    </citation>
    <scope>NUCLEOTIDE SEQUENCE [LARGE SCALE GENOMIC DNA]</scope>
    <source>
        <strain evidence="4">Wikel</strain>
        <strain evidence="2">Wikel colony</strain>
    </source>
</reference>
<dbReference type="AlphaFoldDB" id="B7QFC6"/>
<keyword evidence="2" id="KW-0548">Nucleotidyltransferase</keyword>
<dbReference type="STRING" id="6945.B7QFC6"/>
<dbReference type="VEuPathDB" id="VectorBase:ISCW012926"/>
<dbReference type="PROSITE" id="PS50878">
    <property type="entry name" value="RT_POL"/>
    <property type="match status" value="1"/>
</dbReference>
<dbReference type="InterPro" id="IPR000477">
    <property type="entry name" value="RT_dom"/>
</dbReference>
<dbReference type="EnsemblMetazoa" id="ISCW012926-RA">
    <property type="protein sequence ID" value="ISCW012926-PA"/>
    <property type="gene ID" value="ISCW012926"/>
</dbReference>
<dbReference type="EMBL" id="ABJB010052607">
    <property type="status" value="NOT_ANNOTATED_CDS"/>
    <property type="molecule type" value="Genomic_DNA"/>
</dbReference>
<gene>
    <name evidence="2" type="ORF">IscW_ISCW012926</name>
</gene>
<dbReference type="PaxDb" id="6945-B7QFC6"/>
<dbReference type="Pfam" id="PF00078">
    <property type="entry name" value="RVT_1"/>
    <property type="match status" value="1"/>
</dbReference>
<keyword evidence="4" id="KW-1185">Reference proteome</keyword>